<dbReference type="PANTHER" id="PTHR33067">
    <property type="entry name" value="RNA-DIRECTED DNA POLYMERASE-RELATED"/>
    <property type="match status" value="1"/>
</dbReference>
<dbReference type="EMBL" id="JBBPBM010000003">
    <property type="protein sequence ID" value="KAK8593493.1"/>
    <property type="molecule type" value="Genomic_DNA"/>
</dbReference>
<sequence length="435" mass="49190">MVSKRTKIGEFKTVAATEGCLAMIHNKVPTKRTDPGSFTTPCSIGNHYVGKASCDPAASINLMSKSVFIKLGIGQAKPTTVMLQLADRSFVQPEGKIKDILVRFDKFIFLADFLILDCEVDEYAPIFLGRTFLATGRVLIDSENGELILRINDQQVKINVCKSMKQLAEIEDYQAIKVTKEFDPDIEVTCLSREYMIYLGNISVDLKKKMLMTTLIQTQVTGYTTPQPGQENRLINMLRQHKKALGWTIADIKGISPTICMPKILNEENYKPTVDAQRRLNHAMKDVKNAIRPMQCPSNTPNMYDDNFSDMNEDFLEVFMDGFSTFFGNDFDICLDNLEKSSLDVKKQTLYLTGKNGKPFEFNNSCKERFEVLKDKPVTSPIVVPPDWTPPFELMCDASDYAVGAVLGRRKEKFFHPIYYASKTLNEAQINYTST</sequence>
<comment type="caution">
    <text evidence="2">The sequence shown here is derived from an EMBL/GenBank/DDBJ whole genome shotgun (WGS) entry which is preliminary data.</text>
</comment>
<dbReference type="SUPFAM" id="SSF56672">
    <property type="entry name" value="DNA/RNA polymerases"/>
    <property type="match status" value="1"/>
</dbReference>
<reference evidence="2 3" key="1">
    <citation type="journal article" date="2024" name="G3 (Bethesda)">
        <title>Genome assembly of Hibiscus sabdariffa L. provides insights into metabolisms of medicinal natural products.</title>
        <authorList>
            <person name="Kim T."/>
        </authorList>
    </citation>
    <scope>NUCLEOTIDE SEQUENCE [LARGE SCALE GENOMIC DNA]</scope>
    <source>
        <strain evidence="2">TK-2024</strain>
        <tissue evidence="2">Old leaves</tissue>
    </source>
</reference>
<keyword evidence="3" id="KW-1185">Reference proteome</keyword>
<dbReference type="InterPro" id="IPR043502">
    <property type="entry name" value="DNA/RNA_pol_sf"/>
</dbReference>
<dbReference type="PANTHER" id="PTHR33067:SF32">
    <property type="entry name" value="ASPARTIC PEPTIDASE DDI1-TYPE DOMAIN-CONTAINING PROTEIN"/>
    <property type="match status" value="1"/>
</dbReference>
<dbReference type="Proteomes" id="UP001472677">
    <property type="component" value="Unassembled WGS sequence"/>
</dbReference>
<dbReference type="InterPro" id="IPR041577">
    <property type="entry name" value="RT_RNaseH_2"/>
</dbReference>
<dbReference type="InterPro" id="IPR021109">
    <property type="entry name" value="Peptidase_aspartic_dom_sf"/>
</dbReference>
<dbReference type="CDD" id="cd00303">
    <property type="entry name" value="retropepsin_like"/>
    <property type="match status" value="1"/>
</dbReference>
<dbReference type="Pfam" id="PF17919">
    <property type="entry name" value="RT_RNaseH_2"/>
    <property type="match status" value="1"/>
</dbReference>
<evidence type="ECO:0000313" key="2">
    <source>
        <dbReference type="EMBL" id="KAK8593493.1"/>
    </source>
</evidence>
<proteinExistence type="predicted"/>
<organism evidence="2 3">
    <name type="scientific">Hibiscus sabdariffa</name>
    <name type="common">roselle</name>
    <dbReference type="NCBI Taxonomy" id="183260"/>
    <lineage>
        <taxon>Eukaryota</taxon>
        <taxon>Viridiplantae</taxon>
        <taxon>Streptophyta</taxon>
        <taxon>Embryophyta</taxon>
        <taxon>Tracheophyta</taxon>
        <taxon>Spermatophyta</taxon>
        <taxon>Magnoliopsida</taxon>
        <taxon>eudicotyledons</taxon>
        <taxon>Gunneridae</taxon>
        <taxon>Pentapetalae</taxon>
        <taxon>rosids</taxon>
        <taxon>malvids</taxon>
        <taxon>Malvales</taxon>
        <taxon>Malvaceae</taxon>
        <taxon>Malvoideae</taxon>
        <taxon>Hibiscus</taxon>
    </lineage>
</organism>
<accession>A0ABR2G3B3</accession>
<protein>
    <recommendedName>
        <fullName evidence="1">Reverse transcriptase/retrotransposon-derived protein RNase H-like domain-containing protein</fullName>
    </recommendedName>
</protein>
<evidence type="ECO:0000259" key="1">
    <source>
        <dbReference type="Pfam" id="PF17919"/>
    </source>
</evidence>
<gene>
    <name evidence="2" type="ORF">V6N12_045573</name>
</gene>
<name>A0ABR2G3B3_9ROSI</name>
<evidence type="ECO:0000313" key="3">
    <source>
        <dbReference type="Proteomes" id="UP001472677"/>
    </source>
</evidence>
<dbReference type="Gene3D" id="2.40.70.10">
    <property type="entry name" value="Acid Proteases"/>
    <property type="match status" value="1"/>
</dbReference>
<feature type="domain" description="Reverse transcriptase/retrotransposon-derived protein RNase H-like" evidence="1">
    <location>
        <begin position="363"/>
        <end position="435"/>
    </location>
</feature>